<evidence type="ECO:0000256" key="10">
    <source>
        <dbReference type="SAM" id="MobiDB-lite"/>
    </source>
</evidence>
<feature type="region of interest" description="Disordered" evidence="10">
    <location>
        <begin position="1120"/>
        <end position="1141"/>
    </location>
</feature>
<feature type="compositionally biased region" description="Basic residues" evidence="10">
    <location>
        <begin position="150"/>
        <end position="160"/>
    </location>
</feature>
<feature type="region of interest" description="Disordered" evidence="10">
    <location>
        <begin position="399"/>
        <end position="427"/>
    </location>
</feature>
<dbReference type="InterPro" id="IPR048333">
    <property type="entry name" value="HA2_WH"/>
</dbReference>
<dbReference type="CDD" id="cd18791">
    <property type="entry name" value="SF2_C_RHA"/>
    <property type="match status" value="1"/>
</dbReference>
<evidence type="ECO:0000259" key="13">
    <source>
        <dbReference type="PROSITE" id="PS51194"/>
    </source>
</evidence>
<dbReference type="InterPro" id="IPR001374">
    <property type="entry name" value="R3H_dom"/>
</dbReference>
<feature type="domain" description="R3H" evidence="11">
    <location>
        <begin position="25"/>
        <end position="88"/>
    </location>
</feature>
<dbReference type="GO" id="GO:0005634">
    <property type="term" value="C:nucleus"/>
    <property type="evidence" value="ECO:0007669"/>
    <property type="project" value="UniProtKB-SubCell"/>
</dbReference>
<dbReference type="SMART" id="SM00393">
    <property type="entry name" value="R3H"/>
    <property type="match status" value="1"/>
</dbReference>
<evidence type="ECO:0000256" key="8">
    <source>
        <dbReference type="ARBA" id="ARBA00060772"/>
    </source>
</evidence>
<dbReference type="InterPro" id="IPR001650">
    <property type="entry name" value="Helicase_C-like"/>
</dbReference>
<keyword evidence="6" id="KW-0694">RNA-binding</keyword>
<dbReference type="PANTHER" id="PTHR18934">
    <property type="entry name" value="ATP-DEPENDENT RNA HELICASE"/>
    <property type="match status" value="1"/>
</dbReference>
<dbReference type="GO" id="GO:0004386">
    <property type="term" value="F:helicase activity"/>
    <property type="evidence" value="ECO:0007669"/>
    <property type="project" value="UniProtKB-KW"/>
</dbReference>
<dbReference type="InterPro" id="IPR014001">
    <property type="entry name" value="Helicase_ATP-bd"/>
</dbReference>
<dbReference type="InterPro" id="IPR036867">
    <property type="entry name" value="R3H_dom_sf"/>
</dbReference>
<evidence type="ECO:0000256" key="7">
    <source>
        <dbReference type="ARBA" id="ARBA00023242"/>
    </source>
</evidence>
<dbReference type="InterPro" id="IPR002110">
    <property type="entry name" value="Ankyrin_rpt"/>
</dbReference>
<evidence type="ECO:0000256" key="9">
    <source>
        <dbReference type="PROSITE-ProRule" id="PRU00023"/>
    </source>
</evidence>
<dbReference type="FunFam" id="1.20.120.1080:FF:000002">
    <property type="entry name" value="Putative ATP-dependent RNA helicase DHX36"/>
    <property type="match status" value="1"/>
</dbReference>
<dbReference type="SUPFAM" id="SSF82708">
    <property type="entry name" value="R3H domain"/>
    <property type="match status" value="1"/>
</dbReference>
<dbReference type="SUPFAM" id="SSF48403">
    <property type="entry name" value="Ankyrin repeat"/>
    <property type="match status" value="1"/>
</dbReference>
<dbReference type="SUPFAM" id="SSF52540">
    <property type="entry name" value="P-loop containing nucleoside triphosphate hydrolases"/>
    <property type="match status" value="2"/>
</dbReference>
<evidence type="ECO:0000259" key="11">
    <source>
        <dbReference type="PROSITE" id="PS51061"/>
    </source>
</evidence>
<evidence type="ECO:0000256" key="4">
    <source>
        <dbReference type="ARBA" id="ARBA00022806"/>
    </source>
</evidence>
<evidence type="ECO:0000313" key="15">
    <source>
        <dbReference type="Proteomes" id="UP001489004"/>
    </source>
</evidence>
<keyword evidence="7" id="KW-0539">Nucleus</keyword>
<dbReference type="CDD" id="cd17917">
    <property type="entry name" value="DEXHc_RHA-like"/>
    <property type="match status" value="1"/>
</dbReference>
<dbReference type="GO" id="GO:0003723">
    <property type="term" value="F:RNA binding"/>
    <property type="evidence" value="ECO:0007669"/>
    <property type="project" value="UniProtKB-KW"/>
</dbReference>
<proteinExistence type="inferred from homology"/>
<dbReference type="PROSITE" id="PS50297">
    <property type="entry name" value="ANK_REP_REGION"/>
    <property type="match status" value="1"/>
</dbReference>
<feature type="compositionally biased region" description="Gly residues" evidence="10">
    <location>
        <begin position="1154"/>
        <end position="1172"/>
    </location>
</feature>
<dbReference type="SMART" id="SM00490">
    <property type="entry name" value="HELICc"/>
    <property type="match status" value="1"/>
</dbReference>
<dbReference type="FunFam" id="3.30.1370.50:FF:000002">
    <property type="entry name" value="Immunoglobulin mu DNA-binding protein 2"/>
    <property type="match status" value="1"/>
</dbReference>
<dbReference type="Gene3D" id="3.40.50.300">
    <property type="entry name" value="P-loop containing nucleotide triphosphate hydrolases"/>
    <property type="match status" value="2"/>
</dbReference>
<feature type="domain" description="Helicase C-terminal" evidence="13">
    <location>
        <begin position="564"/>
        <end position="747"/>
    </location>
</feature>
<dbReference type="PROSITE" id="PS51194">
    <property type="entry name" value="HELICASE_CTER"/>
    <property type="match status" value="1"/>
</dbReference>
<feature type="compositionally biased region" description="Polar residues" evidence="10">
    <location>
        <begin position="399"/>
        <end position="410"/>
    </location>
</feature>
<reference evidence="14 15" key="1">
    <citation type="journal article" date="2024" name="Nat. Commun.">
        <title>Phylogenomics reveals the evolutionary origins of lichenization in chlorophyte algae.</title>
        <authorList>
            <person name="Puginier C."/>
            <person name="Libourel C."/>
            <person name="Otte J."/>
            <person name="Skaloud P."/>
            <person name="Haon M."/>
            <person name="Grisel S."/>
            <person name="Petersen M."/>
            <person name="Berrin J.G."/>
            <person name="Delaux P.M."/>
            <person name="Dal Grande F."/>
            <person name="Keller J."/>
        </authorList>
    </citation>
    <scope>NUCLEOTIDE SEQUENCE [LARGE SCALE GENOMIC DNA]</scope>
    <source>
        <strain evidence="14 15">SAG 2043</strain>
    </source>
</reference>
<feature type="region of interest" description="Disordered" evidence="10">
    <location>
        <begin position="1154"/>
        <end position="1206"/>
    </location>
</feature>
<organism evidence="14 15">
    <name type="scientific">[Myrmecia] bisecta</name>
    <dbReference type="NCBI Taxonomy" id="41462"/>
    <lineage>
        <taxon>Eukaryota</taxon>
        <taxon>Viridiplantae</taxon>
        <taxon>Chlorophyta</taxon>
        <taxon>core chlorophytes</taxon>
        <taxon>Trebouxiophyceae</taxon>
        <taxon>Trebouxiales</taxon>
        <taxon>Trebouxiaceae</taxon>
        <taxon>Myrmecia</taxon>
    </lineage>
</organism>
<accession>A0AAW1PY50</accession>
<dbReference type="Pfam" id="PF04408">
    <property type="entry name" value="WHD_HA2"/>
    <property type="match status" value="1"/>
</dbReference>
<dbReference type="AlphaFoldDB" id="A0AAW1PY50"/>
<dbReference type="PROSITE" id="PS51061">
    <property type="entry name" value="R3H"/>
    <property type="match status" value="1"/>
</dbReference>
<evidence type="ECO:0000256" key="2">
    <source>
        <dbReference type="ARBA" id="ARBA00022741"/>
    </source>
</evidence>
<protein>
    <recommendedName>
        <fullName evidence="16">RNA helicase</fullName>
    </recommendedName>
</protein>
<dbReference type="Pfam" id="PF12796">
    <property type="entry name" value="Ank_2"/>
    <property type="match status" value="1"/>
</dbReference>
<feature type="repeat" description="ANK" evidence="9">
    <location>
        <begin position="475"/>
        <end position="507"/>
    </location>
</feature>
<keyword evidence="5" id="KW-0067">ATP-binding</keyword>
<comment type="similarity">
    <text evidence="8">Belongs to the DExH box helicase family.</text>
</comment>
<evidence type="ECO:0000256" key="5">
    <source>
        <dbReference type="ARBA" id="ARBA00022840"/>
    </source>
</evidence>
<dbReference type="SMART" id="SM00248">
    <property type="entry name" value="ANK"/>
    <property type="match status" value="2"/>
</dbReference>
<dbReference type="Pfam" id="PF21010">
    <property type="entry name" value="HA2_C"/>
    <property type="match status" value="1"/>
</dbReference>
<dbReference type="PANTHER" id="PTHR18934:SF213">
    <property type="entry name" value="3'-5' RNA HELICASE YTHDC2"/>
    <property type="match status" value="1"/>
</dbReference>
<dbReference type="InterPro" id="IPR036770">
    <property type="entry name" value="Ankyrin_rpt-contain_sf"/>
</dbReference>
<dbReference type="Pfam" id="PF01424">
    <property type="entry name" value="R3H"/>
    <property type="match status" value="1"/>
</dbReference>
<dbReference type="Gene3D" id="3.30.1370.50">
    <property type="entry name" value="R3H-like domain"/>
    <property type="match status" value="1"/>
</dbReference>
<dbReference type="EMBL" id="JALJOR010000007">
    <property type="protein sequence ID" value="KAK9814740.1"/>
    <property type="molecule type" value="Genomic_DNA"/>
</dbReference>
<dbReference type="Proteomes" id="UP001489004">
    <property type="component" value="Unassembled WGS sequence"/>
</dbReference>
<evidence type="ECO:0000256" key="1">
    <source>
        <dbReference type="ARBA" id="ARBA00004123"/>
    </source>
</evidence>
<feature type="domain" description="Helicase ATP-binding" evidence="12">
    <location>
        <begin position="208"/>
        <end position="373"/>
    </location>
</feature>
<dbReference type="Gene3D" id="1.25.40.20">
    <property type="entry name" value="Ankyrin repeat-containing domain"/>
    <property type="match status" value="1"/>
</dbReference>
<name>A0AAW1PY50_9CHLO</name>
<keyword evidence="3" id="KW-0378">Hydrolase</keyword>
<dbReference type="InterPro" id="IPR011709">
    <property type="entry name" value="DEAD-box_helicase_OB_fold"/>
</dbReference>
<evidence type="ECO:0008006" key="16">
    <source>
        <dbReference type="Google" id="ProtNLM"/>
    </source>
</evidence>
<comment type="caution">
    <text evidence="14">The sequence shown here is derived from an EMBL/GenBank/DDBJ whole genome shotgun (WGS) entry which is preliminary data.</text>
</comment>
<dbReference type="Pfam" id="PF00271">
    <property type="entry name" value="Helicase_C"/>
    <property type="match status" value="1"/>
</dbReference>
<dbReference type="GO" id="GO:0016787">
    <property type="term" value="F:hydrolase activity"/>
    <property type="evidence" value="ECO:0007669"/>
    <property type="project" value="UniProtKB-KW"/>
</dbReference>
<evidence type="ECO:0000256" key="3">
    <source>
        <dbReference type="ARBA" id="ARBA00022801"/>
    </source>
</evidence>
<dbReference type="Pfam" id="PF07717">
    <property type="entry name" value="OB_NTP_bind"/>
    <property type="match status" value="1"/>
</dbReference>
<keyword evidence="9" id="KW-0040">ANK repeat</keyword>
<dbReference type="SMART" id="SM00847">
    <property type="entry name" value="HA2"/>
    <property type="match status" value="1"/>
</dbReference>
<dbReference type="Pfam" id="PF00270">
    <property type="entry name" value="DEAD"/>
    <property type="match status" value="1"/>
</dbReference>
<dbReference type="GO" id="GO:0005524">
    <property type="term" value="F:ATP binding"/>
    <property type="evidence" value="ECO:0007669"/>
    <property type="project" value="UniProtKB-KW"/>
</dbReference>
<dbReference type="PROSITE" id="PS50088">
    <property type="entry name" value="ANK_REPEAT"/>
    <property type="match status" value="1"/>
</dbReference>
<dbReference type="Gene3D" id="1.20.120.1080">
    <property type="match status" value="1"/>
</dbReference>
<sequence length="1248" mass="133791">MSWSGRGAGRGGRFGIASGMRPVSELARISIADQLEDFQRSNLTEYTFQPGLSNHDRAVVHNECKKYGFASKSHGKDEDRRVTVYKHQRQHRQRADVYDLPFCDSSLSALERYFEAFPPTETELHAAALGQDTTGASAFGNHEDGSQPAGRHKRKSHKAKEKGAACFSSEQVAAKHTAWAARQQSVAVQPLVASRTALPIAPYREEIVGAVRGHQVVLIAGETGCGKTTQVPQYLLEDAWSTGQPCRIMCTQPRRISAVSIAERVAAERGEQVGDNVGYTIRLESKGGPHCSLIFCTNGVLLRKLTQGEGVQDVTHIVVDEIHERDRFADFLLILLRDILPQQPHLRLILMSATLHIDLFSQYFGGCPVVNVPGFTYPVQDFYLEDVLSMIGYAGQNGLTPSQPASARNGNSRKRRPSAPQVGPETRQRVEEAIMQAFLRGNDEDFEVLLEVTGAASMDEGGEGAPCINVPHDATGATALMAAAGKGRIEDVGVLMANGADLQQTSMDGSTAYDWAVRFGHTEIAELLQAHMEDSERVDALTASAEALSHYQSNTDADEVDLLLIETLLMYICGEGPYSRQEETGVPLGAVLVFMPGWHEIICLKDFLEAKPGFKSSKYQILPLHSMVPAADQRRVFVRPPVGTRKIVLATNIAETAITIDDVVCVINSGRLKEKSYDPYTEVSTLQSAWISAASEKQRRGRAGRCQQGVCFHMYSKQRSEALAAFQLPELKRSPLDEMCLQVKLLDGLAKGRSVAAFLAKAVEPPADAAVNNAVRLLETIGALEEGTEALTVLGRHLAALPLPPRVGKMLLYGLLFGCLDPILTVACSMAYRDPWVLPVDSGARRAATAIKAQMAADAGGCSDHLALVKAYNCWAAARLTGRERQFAAASYVSHATMCMLEGMRSQLLGELQTRGLVTSLQGVSQRAGEASLVRSVLACGFYPQLGHLLPPPAFGAQRKKGTILTGKGEKITIHPASVNSALEVPPPPPGAPRLCPVMIFEEITRGDARMYVQAATAVNPHALILVAAHMRLAQDEDNDNQPAPEGGEPDEAILVLDEWLHLRVPLLGVGPMAVLRQRIGAAFAAKVQHPTSPLAPHMQGALETAAQVFVMEAGGSGTGSLAGASHQHSNGNGRGGFGRGALGGRGFGSFGGRGQVVGGGGRGPPIGGGGRGRGRTAAVQGSGDNWQQGQNRAAAPHNSGAAADPFRNAGVWSEKEWEVRAPPVSLEVVSSSASTVIIKEGQLGGLW</sequence>
<evidence type="ECO:0000313" key="14">
    <source>
        <dbReference type="EMBL" id="KAK9814740.1"/>
    </source>
</evidence>
<keyword evidence="15" id="KW-1185">Reference proteome</keyword>
<dbReference type="PROSITE" id="PS51192">
    <property type="entry name" value="HELICASE_ATP_BIND_1"/>
    <property type="match status" value="1"/>
</dbReference>
<keyword evidence="2" id="KW-0547">Nucleotide-binding</keyword>
<dbReference type="InterPro" id="IPR011545">
    <property type="entry name" value="DEAD/DEAH_box_helicase_dom"/>
</dbReference>
<dbReference type="InterPro" id="IPR027417">
    <property type="entry name" value="P-loop_NTPase"/>
</dbReference>
<comment type="subcellular location">
    <subcellularLocation>
        <location evidence="1">Nucleus</location>
    </subcellularLocation>
</comment>
<dbReference type="FunFam" id="3.40.50.300:FF:000526">
    <property type="entry name" value="DExH-box ATP-dependent RNA helicase DExH3"/>
    <property type="match status" value="1"/>
</dbReference>
<gene>
    <name evidence="14" type="ORF">WJX72_010718</name>
</gene>
<feature type="compositionally biased region" description="Polar residues" evidence="10">
    <location>
        <begin position="1183"/>
        <end position="1192"/>
    </location>
</feature>
<dbReference type="InterPro" id="IPR007502">
    <property type="entry name" value="Helicase-assoc_dom"/>
</dbReference>
<keyword evidence="4" id="KW-0347">Helicase</keyword>
<evidence type="ECO:0000256" key="6">
    <source>
        <dbReference type="ARBA" id="ARBA00022884"/>
    </source>
</evidence>
<feature type="region of interest" description="Disordered" evidence="10">
    <location>
        <begin position="134"/>
        <end position="160"/>
    </location>
</feature>
<evidence type="ECO:0000259" key="12">
    <source>
        <dbReference type="PROSITE" id="PS51192"/>
    </source>
</evidence>
<dbReference type="SMART" id="SM00487">
    <property type="entry name" value="DEXDc"/>
    <property type="match status" value="1"/>
</dbReference>
<dbReference type="GO" id="GO:0003677">
    <property type="term" value="F:DNA binding"/>
    <property type="evidence" value="ECO:0007669"/>
    <property type="project" value="UniProtKB-ARBA"/>
</dbReference>